<dbReference type="Pfam" id="PF00149">
    <property type="entry name" value="Metallophos"/>
    <property type="match status" value="1"/>
</dbReference>
<sequence length="579" mass="64144">MKKNLLSAFLLPLLALVSCCGPKDGTYRLQLFTTNDVHGRYFDSLYVGNGTRQSLYAVSHYVDSVRKADGPENVILVDAGDCLQGDNAAYYFNYIDTLAPHLYARMANYMKYDAVAVGNHDVETGHPVYDRVAQQLDMPFMAANAIRNDNGRPYFADYTIVRKNGLKVAVLGFTNPNMKNWLSEDLWYGMHFESLLPLVQQDVDKVIAKEHPHVVVVAVHSGTGEGDGSMLESQGLDLYNTLEGVDFLVCSHDHRPVVYEKSGICLINSGSHCRNIGHGVISLEVKDGKVVSKELSADLIPVRKEAVDTVMRNVFRKDFETVKAFTVKPVGTLVRDMRTRDAYKGMCDYMNLLHTLNLSCSPAEISFAAPLTFNGSIGAGTLVYNDLFTIYPFENQLFVVEMTGKEIKDYLEYSYGTWINTVTGKAGEHVLRISNEPDPRTGQRRWSFLGRAYNFDSAGGLVYTVDVTKPDGSRVEIASLADGTPFDMSAKYNVAMTSYRASGGGAIMREGAGIDTDNIGTRVVAKYPEIRNILYDYLTAGGSIDPSLVGDPSVIGHWEFIPEKLAGRMLEKDMELLFD</sequence>
<dbReference type="InterPro" id="IPR029052">
    <property type="entry name" value="Metallo-depent_PP-like"/>
</dbReference>
<dbReference type="InterPro" id="IPR004843">
    <property type="entry name" value="Calcineurin-like_PHP"/>
</dbReference>
<keyword evidence="1 2" id="KW-0732">Signal</keyword>
<dbReference type="EMBL" id="JADILV010000003">
    <property type="protein sequence ID" value="MBO8482563.1"/>
    <property type="molecule type" value="Genomic_DNA"/>
</dbReference>
<feature type="domain" description="5'-Nucleotidase C-terminal" evidence="4">
    <location>
        <begin position="332"/>
        <end position="506"/>
    </location>
</feature>
<accession>A0A940DPM8</accession>
<reference evidence="5" key="2">
    <citation type="journal article" date="2021" name="PeerJ">
        <title>Extensive microbial diversity within the chicken gut microbiome revealed by metagenomics and culture.</title>
        <authorList>
            <person name="Gilroy R."/>
            <person name="Ravi A."/>
            <person name="Getino M."/>
            <person name="Pursley I."/>
            <person name="Horton D.L."/>
            <person name="Alikhan N.F."/>
            <person name="Baker D."/>
            <person name="Gharbi K."/>
            <person name="Hall N."/>
            <person name="Watson M."/>
            <person name="Adriaenssens E.M."/>
            <person name="Foster-Nyarko E."/>
            <person name="Jarju S."/>
            <person name="Secka A."/>
            <person name="Antonio M."/>
            <person name="Oren A."/>
            <person name="Chaudhuri R.R."/>
            <person name="La Ragione R."/>
            <person name="Hildebrand F."/>
            <person name="Pallen M.J."/>
        </authorList>
    </citation>
    <scope>NUCLEOTIDE SEQUENCE</scope>
    <source>
        <strain evidence="5">G3-8215</strain>
    </source>
</reference>
<evidence type="ECO:0000313" key="6">
    <source>
        <dbReference type="Proteomes" id="UP000725002"/>
    </source>
</evidence>
<dbReference type="InterPro" id="IPR008334">
    <property type="entry name" value="5'-Nucleotdase_C"/>
</dbReference>
<keyword evidence="2" id="KW-0547">Nucleotide-binding</keyword>
<name>A0A940DPM8_9BACT</name>
<evidence type="ECO:0000256" key="2">
    <source>
        <dbReference type="RuleBase" id="RU362119"/>
    </source>
</evidence>
<dbReference type="Proteomes" id="UP000725002">
    <property type="component" value="Unassembled WGS sequence"/>
</dbReference>
<dbReference type="GO" id="GO:0000166">
    <property type="term" value="F:nucleotide binding"/>
    <property type="evidence" value="ECO:0007669"/>
    <property type="project" value="UniProtKB-KW"/>
</dbReference>
<evidence type="ECO:0000259" key="4">
    <source>
        <dbReference type="Pfam" id="PF02872"/>
    </source>
</evidence>
<reference evidence="5" key="1">
    <citation type="submission" date="2020-10" db="EMBL/GenBank/DDBJ databases">
        <authorList>
            <person name="Gilroy R."/>
        </authorList>
    </citation>
    <scope>NUCLEOTIDE SEQUENCE</scope>
    <source>
        <strain evidence="5">G3-8215</strain>
    </source>
</reference>
<dbReference type="GO" id="GO:0016787">
    <property type="term" value="F:hydrolase activity"/>
    <property type="evidence" value="ECO:0007669"/>
    <property type="project" value="UniProtKB-KW"/>
</dbReference>
<dbReference type="SUPFAM" id="SSF56300">
    <property type="entry name" value="Metallo-dependent phosphatases"/>
    <property type="match status" value="1"/>
</dbReference>
<evidence type="ECO:0000256" key="1">
    <source>
        <dbReference type="ARBA" id="ARBA00022729"/>
    </source>
</evidence>
<dbReference type="PRINTS" id="PR01607">
    <property type="entry name" value="APYRASEFAMLY"/>
</dbReference>
<dbReference type="AlphaFoldDB" id="A0A940DPM8"/>
<comment type="caution">
    <text evidence="5">The sequence shown here is derived from an EMBL/GenBank/DDBJ whole genome shotgun (WGS) entry which is preliminary data.</text>
</comment>
<protein>
    <submittedName>
        <fullName evidence="5">Bifunctional metallophosphatase/5'-nucleotidase</fullName>
    </submittedName>
</protein>
<feature type="domain" description="Calcineurin-like phosphoesterase" evidence="3">
    <location>
        <begin position="34"/>
        <end position="256"/>
    </location>
</feature>
<dbReference type="Gene3D" id="3.60.21.10">
    <property type="match status" value="1"/>
</dbReference>
<comment type="similarity">
    <text evidence="2">Belongs to the 5'-nucleotidase family.</text>
</comment>
<feature type="chain" id="PRO_5038166220" evidence="2">
    <location>
        <begin position="21"/>
        <end position="579"/>
    </location>
</feature>
<organism evidence="5 6">
    <name type="scientific">Candidatus Cryptobacteroides avicola</name>
    <dbReference type="NCBI Taxonomy" id="2840757"/>
    <lineage>
        <taxon>Bacteria</taxon>
        <taxon>Pseudomonadati</taxon>
        <taxon>Bacteroidota</taxon>
        <taxon>Bacteroidia</taxon>
        <taxon>Bacteroidales</taxon>
        <taxon>Candidatus Cryptobacteroides</taxon>
    </lineage>
</organism>
<dbReference type="SUPFAM" id="SSF55816">
    <property type="entry name" value="5'-nucleotidase (syn. UDP-sugar hydrolase), C-terminal domain"/>
    <property type="match status" value="1"/>
</dbReference>
<keyword evidence="2" id="KW-0378">Hydrolase</keyword>
<dbReference type="PANTHER" id="PTHR11575">
    <property type="entry name" value="5'-NUCLEOTIDASE-RELATED"/>
    <property type="match status" value="1"/>
</dbReference>
<feature type="signal peptide" evidence="2">
    <location>
        <begin position="1"/>
        <end position="20"/>
    </location>
</feature>
<evidence type="ECO:0000259" key="3">
    <source>
        <dbReference type="Pfam" id="PF00149"/>
    </source>
</evidence>
<dbReference type="InterPro" id="IPR006179">
    <property type="entry name" value="5_nucleotidase/apyrase"/>
</dbReference>
<dbReference type="Gene3D" id="3.90.780.10">
    <property type="entry name" value="5'-Nucleotidase, C-terminal domain"/>
    <property type="match status" value="1"/>
</dbReference>
<evidence type="ECO:0000313" key="5">
    <source>
        <dbReference type="EMBL" id="MBO8482563.1"/>
    </source>
</evidence>
<dbReference type="GO" id="GO:0009166">
    <property type="term" value="P:nucleotide catabolic process"/>
    <property type="evidence" value="ECO:0007669"/>
    <property type="project" value="InterPro"/>
</dbReference>
<dbReference type="PANTHER" id="PTHR11575:SF6">
    <property type="entry name" value="2',3'-CYCLIC-NUCLEOTIDE 2'-PHOSPHODIESTERASE_3'-NUCLEOTIDASE"/>
    <property type="match status" value="1"/>
</dbReference>
<dbReference type="PROSITE" id="PS51257">
    <property type="entry name" value="PROKAR_LIPOPROTEIN"/>
    <property type="match status" value="1"/>
</dbReference>
<dbReference type="InterPro" id="IPR036907">
    <property type="entry name" value="5'-Nucleotdase_C_sf"/>
</dbReference>
<dbReference type="Pfam" id="PF02872">
    <property type="entry name" value="5_nucleotid_C"/>
    <property type="match status" value="1"/>
</dbReference>
<gene>
    <name evidence="5" type="ORF">IAB75_00350</name>
</gene>
<proteinExistence type="inferred from homology"/>
<dbReference type="GO" id="GO:0030288">
    <property type="term" value="C:outer membrane-bounded periplasmic space"/>
    <property type="evidence" value="ECO:0007669"/>
    <property type="project" value="TreeGrafter"/>
</dbReference>